<dbReference type="RefSeq" id="WP_203149885.1">
    <property type="nucleotide sequence ID" value="NZ_JAEVHL010000103.1"/>
</dbReference>
<feature type="region of interest" description="Disordered" evidence="1">
    <location>
        <begin position="25"/>
        <end position="47"/>
    </location>
</feature>
<evidence type="ECO:0000256" key="1">
    <source>
        <dbReference type="SAM" id="MobiDB-lite"/>
    </source>
</evidence>
<dbReference type="EMBL" id="JAEVHL010000103">
    <property type="protein sequence ID" value="MBM0277458.1"/>
    <property type="molecule type" value="Genomic_DNA"/>
</dbReference>
<comment type="caution">
    <text evidence="2">The sequence shown here is derived from an EMBL/GenBank/DDBJ whole genome shotgun (WGS) entry which is preliminary data.</text>
</comment>
<dbReference type="Proteomes" id="UP000622245">
    <property type="component" value="Unassembled WGS sequence"/>
</dbReference>
<sequence length="47" mass="5045">MIQVVHARRAVMLVGADFTADVVGPFQRGGEARRRSGSRAPDRAAAH</sequence>
<reference evidence="2 3" key="1">
    <citation type="submission" date="2021-01" db="EMBL/GenBank/DDBJ databases">
        <title>Draft genome sequence of Micromonospora sp. strain STR1s_6.</title>
        <authorList>
            <person name="Karlyshev A."/>
            <person name="Jawad R."/>
        </authorList>
    </citation>
    <scope>NUCLEOTIDE SEQUENCE [LARGE SCALE GENOMIC DNA]</scope>
    <source>
        <strain evidence="2 3">STR1S-6</strain>
    </source>
</reference>
<name>A0ABS1YJ73_9ACTN</name>
<feature type="compositionally biased region" description="Basic and acidic residues" evidence="1">
    <location>
        <begin position="30"/>
        <end position="47"/>
    </location>
</feature>
<accession>A0ABS1YJ73</accession>
<keyword evidence="3" id="KW-1185">Reference proteome</keyword>
<evidence type="ECO:0000313" key="3">
    <source>
        <dbReference type="Proteomes" id="UP000622245"/>
    </source>
</evidence>
<proteinExistence type="predicted"/>
<protein>
    <submittedName>
        <fullName evidence="2">Uncharacterized protein</fullName>
    </submittedName>
</protein>
<evidence type="ECO:0000313" key="2">
    <source>
        <dbReference type="EMBL" id="MBM0277458.1"/>
    </source>
</evidence>
<organism evidence="2 3">
    <name type="scientific">Micromonospora tarensis</name>
    <dbReference type="NCBI Taxonomy" id="2806100"/>
    <lineage>
        <taxon>Bacteria</taxon>
        <taxon>Bacillati</taxon>
        <taxon>Actinomycetota</taxon>
        <taxon>Actinomycetes</taxon>
        <taxon>Micromonosporales</taxon>
        <taxon>Micromonosporaceae</taxon>
        <taxon>Micromonospora</taxon>
    </lineage>
</organism>
<gene>
    <name evidence="2" type="ORF">JM949_19760</name>
</gene>